<comment type="caution">
    <text evidence="19">The sequence shown here is derived from an EMBL/GenBank/DDBJ whole genome shotgun (WGS) entry which is preliminary data.</text>
</comment>
<dbReference type="PROSITE" id="PS50827">
    <property type="entry name" value="DDT"/>
    <property type="match status" value="1"/>
</dbReference>
<dbReference type="PROSITE" id="PS00633">
    <property type="entry name" value="BROMODOMAIN_1"/>
    <property type="match status" value="1"/>
</dbReference>
<dbReference type="PANTHER" id="PTHR45915:SF5">
    <property type="entry name" value="BROMODOMAIN ADJACENT TO ZINC FINGER DOMAIN PROTEIN 2A"/>
    <property type="match status" value="1"/>
</dbReference>
<feature type="region of interest" description="Disordered" evidence="14">
    <location>
        <begin position="97"/>
        <end position="163"/>
    </location>
</feature>
<dbReference type="Pfam" id="PF00439">
    <property type="entry name" value="Bromodomain"/>
    <property type="match status" value="1"/>
</dbReference>
<feature type="region of interest" description="Disordered" evidence="14">
    <location>
        <begin position="959"/>
        <end position="1030"/>
    </location>
</feature>
<evidence type="ECO:0000256" key="12">
    <source>
        <dbReference type="PROSITE-ProRule" id="PRU00146"/>
    </source>
</evidence>
<evidence type="ECO:0000256" key="9">
    <source>
        <dbReference type="ARBA" id="ARBA00023163"/>
    </source>
</evidence>
<dbReference type="Proteomes" id="UP001059041">
    <property type="component" value="Linkage Group LG21"/>
</dbReference>
<feature type="compositionally biased region" description="Polar residues" evidence="14">
    <location>
        <begin position="289"/>
        <end position="299"/>
    </location>
</feature>
<dbReference type="InterPro" id="IPR013083">
    <property type="entry name" value="Znf_RING/FYVE/PHD"/>
</dbReference>
<feature type="compositionally biased region" description="Polar residues" evidence="14">
    <location>
        <begin position="523"/>
        <end position="544"/>
    </location>
</feature>
<evidence type="ECO:0000259" key="16">
    <source>
        <dbReference type="PROSITE" id="PS50016"/>
    </source>
</evidence>
<feature type="region of interest" description="Disordered" evidence="14">
    <location>
        <begin position="847"/>
        <end position="946"/>
    </location>
</feature>
<keyword evidence="3" id="KW-0479">Metal-binding</keyword>
<feature type="compositionally biased region" description="Basic residues" evidence="14">
    <location>
        <begin position="1217"/>
        <end position="1227"/>
    </location>
</feature>
<evidence type="ECO:0000256" key="8">
    <source>
        <dbReference type="ARBA" id="ARBA00023117"/>
    </source>
</evidence>
<feature type="region of interest" description="Disordered" evidence="14">
    <location>
        <begin position="1128"/>
        <end position="1166"/>
    </location>
</feature>
<evidence type="ECO:0000259" key="17">
    <source>
        <dbReference type="PROSITE" id="PS50827"/>
    </source>
</evidence>
<feature type="region of interest" description="Disordered" evidence="14">
    <location>
        <begin position="635"/>
        <end position="697"/>
    </location>
</feature>
<gene>
    <name evidence="19" type="ORF">IRJ41_003572</name>
</gene>
<sequence length="2426" mass="268666">MDANNHFNYGPHSSVSANSGLKHSSGDSLYTNGSSMSFPQQGKNLNGDMNVNGITTAGGSGQSGAHLPSSSYPHLSNHHLPGGMGYDYLWGQSQYNPAMGPSHSMPQKPGSQGVIQPQQPQHHFQSHGPYQVNGSIGPSRQPPGSQYWARGNPGQGGSSVPMGYDSHSMYGAYPNQGLSGIASSQHHQQPPGMPHQPAAAHHLQHRSHHHPSQHQQQSPPQQQHYGLMPNGMPYYQHPSQQSQTQSQPQTQMIPPSAQSFTPPRGSPQQHHVSSGGSSSPHHTQVPMRSPSSMPESGSPKSREMQARMSESLKEVDKGFNGVDRASISKRLLETEGFSVKSPSSVSSADYSQDLEQPAKQRQEMGAALQELSPPRVSGRHLPLASLPRKTSTLSVPVQGQQSQSPLHSEFSALSTPSPPSPVSSQPRMVQGERPVGFSAPSPAGDTIPLSCSPKTSRAPTAVSQSHSVTLTHPTTVHVPLQTVPLPLEEAQRSKSPVSPSPRYLSVVTTPPRLVPLKRPQEASPLTGQSPKHPAASSTPASDANNINLSAHSVLLSSASAVTAPPPTVSSFPRAPTAPPSVSPAPKVSDSLTGSTAHYVDASANADVSSHKVRVEADHQTSLETLSKHEVCDSQSIPGVVSKQEPNNEAHGRNLEPAYIVPKKDSSPLVKKDRHNIKGQTTPVKGESDTFDDTFGTDTSVDYPSLAESSYLESSRAEGVSSMMDTFDDSFSLAQPEDPSTFTEGSMTDETSYVEENLNSSMTSTCSSEETSLRNTTSLLDDSFNESSQNNSSLLSASVNVSAQSIKDEKIPGKRNGPDAPDISVGERRSALSAMTVMALQAVVSGSVEGATTHSPPSEALITIPIKKPRKPKNPRTSAAAAVGEGSPDSRTKKRKLTPDAPKEEKVRRRKKNEEKPPTATKKRKLSKEAKELEIVPVDMSSPSNALPYLPNDPMNFVHNLSMPNDGSPLVKPKKIRKRKVKEGDKEAKSSKPVKNEVAKAKTQDDDGNDDANSSTAGDTPRRRVATEEQVQFPLQHGWRREIRVRRVEDRLKGETWYYSPCGRRMKQFPEIIKYLKKHQDNLQGVSREHFSFSPRMPVGDFYEERETPEGMKWFLLANEEVPSMIMAITGRRGRPPNPDKEPRSRVRKARGQGRRPGRPPKAKMEDLLSKVDARLLKKLEAKVAEDLTGEEKEKLVKIKKKMKRKARMKRKEDAKNRKLRQEKRKAKLEKANEQNDEGQTFDKESPQVTPRKPGRRRKIPVLEAEAVDLQKASPIKSVASARCKAKALAKAQAQAEAEAQAALAAKRQAERRAQAQRRAEERKRQQMILEEMKKPAEDMCLPDHTPLPALSRIPGLVLSGSAFSNCLRVVEFLHGYGKFLGLQVPKDIPSLSTLQEGLLGLEKSQGQLLDLLIKLMEAALHDPGLPSNYQSVKILGEKLVDLELSHSTVSEVLRVFLEAHGFELEVCNSLRTKSFQTLKADVKASILAFLVEELNGSNCITREIDNTLENMATYRKNKWIIEGKLRKLKAALVRKTGRPEEELCFEDRRRSARVGMAEEENIEESSVLERGSRRKPKEEPKSSEIESPNNCSVAELERQIDKLTKRQEFFRKKLFQSSHSMRAVSLGQDRYRRRYLLLPYMGCLIVEGAEDILASGDVLVSDEPISPVKKEVGSPVKAEVKVEPPLCPVLSTPQTSLPCSPPASQLSPSDVDLLPGQASLMSSPRGRGRPRKIKPEVELHLRTAKNRRRRRSSRSGGEDLGLNSSIQDLAQPAFQAFVDQPQDPAANSAPVTASGAGQGDDNSQPEDSIREQAEKAGQWFNLLPKEPCDETSLSQPCENNLTTPSAPAEDTPAPLDSAEPPPQPLSTQLQTAVPPPQVCSTPAPRAGRRRRRGSGPSRVHSRSSIAKRRGRPPSNLFQDVEQKYFTQLVVKPIPLEMVKGWWWIREPEELTAILSALHPRGIREKVLHKHLTKHMEYLAEVCTRSVTDPIFEMTVVEVDALLEASKQKWNEQDRALQIDISVLQWVEDLELRVVGADLQLKMGTPNMESETETGQESSSSQFQIFTPPEPDSTREDLQYYEHEVDPRDDWMVRTKKDWSDLLRVPNNPLDQAVFRLTNLERNIERRYLKEPLWNLAEVIRLAPLTPPPGGEEVPLDAVSLESEITPRMRTWRQALDRCRSASQLSLCLMQLEKAVAWERSVIKVTCQVCRKGDDDEYLLLCDGCDRGCHMFCLRPKVMQVPEGDWFCPTCVAKQTGDEPRSRSARQRSKMRKRRLAEDSSDEDDGYKRGMTTRQKDNAASSSGTSISPSKRRRMTTRNQPDLTYCEIILMEMEAHSDSWPFLEPVNPRLVPGYRRIIKSPMDFLTMRERLLQGGYCSCEEFAADAQLVFSNCELFNEDTSEVGKAGHSMRCFFESRWAEFYENKDK</sequence>
<evidence type="ECO:0000256" key="10">
    <source>
        <dbReference type="ARBA" id="ARBA00023242"/>
    </source>
</evidence>
<reference evidence="19" key="1">
    <citation type="submission" date="2021-02" db="EMBL/GenBank/DDBJ databases">
        <title>Comparative genomics reveals that relaxation of natural selection precedes convergent phenotypic evolution of cavefish.</title>
        <authorList>
            <person name="Peng Z."/>
        </authorList>
    </citation>
    <scope>NUCLEOTIDE SEQUENCE</scope>
    <source>
        <tissue evidence="19">Muscle</tissue>
    </source>
</reference>
<dbReference type="Gene3D" id="1.20.920.10">
    <property type="entry name" value="Bromodomain-like"/>
    <property type="match status" value="1"/>
</dbReference>
<dbReference type="PANTHER" id="PTHR45915">
    <property type="entry name" value="TRANSCRIPTION INTERMEDIARY FACTOR"/>
    <property type="match status" value="1"/>
</dbReference>
<feature type="region of interest" description="Disordered" evidence="14">
    <location>
        <begin position="1555"/>
        <end position="1590"/>
    </location>
</feature>
<feature type="compositionally biased region" description="Low complexity" evidence="14">
    <location>
        <begin position="465"/>
        <end position="474"/>
    </location>
</feature>
<feature type="domain" description="Bromo" evidence="15">
    <location>
        <begin position="2333"/>
        <end position="2403"/>
    </location>
</feature>
<name>A0A9W7WAP2_TRIRA</name>
<feature type="region of interest" description="Disordered" evidence="14">
    <location>
        <begin position="1693"/>
        <end position="1763"/>
    </location>
</feature>
<feature type="compositionally biased region" description="Basic residues" evidence="14">
    <location>
        <begin position="1145"/>
        <end position="1161"/>
    </location>
</feature>
<evidence type="ECO:0000256" key="3">
    <source>
        <dbReference type="ARBA" id="ARBA00022723"/>
    </source>
</evidence>
<feature type="compositionally biased region" description="Polar residues" evidence="14">
    <location>
        <begin position="1"/>
        <end position="55"/>
    </location>
</feature>
<dbReference type="PROSITE" id="PS50016">
    <property type="entry name" value="ZF_PHD_2"/>
    <property type="match status" value="1"/>
</dbReference>
<dbReference type="InterPro" id="IPR011011">
    <property type="entry name" value="Znf_FYVE_PHD"/>
</dbReference>
<evidence type="ECO:0000259" key="15">
    <source>
        <dbReference type="PROSITE" id="PS50014"/>
    </source>
</evidence>
<keyword evidence="10" id="KW-0539">Nucleus</keyword>
<dbReference type="InterPro" id="IPR028940">
    <property type="entry name" value="PHD_BAZ2A"/>
</dbReference>
<keyword evidence="4 12" id="KW-0863">Zinc-finger</keyword>
<feature type="compositionally biased region" description="Low complexity" evidence="14">
    <location>
        <begin position="2052"/>
        <end position="2061"/>
    </location>
</feature>
<feature type="compositionally biased region" description="Basic residues" evidence="14">
    <location>
        <begin position="1742"/>
        <end position="1753"/>
    </location>
</feature>
<keyword evidence="5" id="KW-0862">Zinc</keyword>
<dbReference type="InterPro" id="IPR036427">
    <property type="entry name" value="Bromodomain-like_sf"/>
</dbReference>
<dbReference type="GO" id="GO:0033553">
    <property type="term" value="C:rDNA heterochromatin"/>
    <property type="evidence" value="ECO:0007669"/>
    <property type="project" value="TreeGrafter"/>
</dbReference>
<dbReference type="InterPro" id="IPR016177">
    <property type="entry name" value="DNA-bd_dom_sf"/>
</dbReference>
<feature type="compositionally biased region" description="Polar residues" evidence="14">
    <location>
        <begin position="452"/>
        <end position="464"/>
    </location>
</feature>
<feature type="compositionally biased region" description="Basic residues" evidence="14">
    <location>
        <begin position="971"/>
        <end position="980"/>
    </location>
</feature>
<dbReference type="SMART" id="SM00297">
    <property type="entry name" value="BROMO"/>
    <property type="match status" value="1"/>
</dbReference>
<feature type="region of interest" description="Disordered" evidence="14">
    <location>
        <begin position="1781"/>
        <end position="1809"/>
    </location>
</feature>
<dbReference type="GO" id="GO:0008270">
    <property type="term" value="F:zinc ion binding"/>
    <property type="evidence" value="ECO:0007669"/>
    <property type="project" value="UniProtKB-KW"/>
</dbReference>
<keyword evidence="6" id="KW-0805">Transcription regulation</keyword>
<evidence type="ECO:0000256" key="1">
    <source>
        <dbReference type="ARBA" id="ARBA00004123"/>
    </source>
</evidence>
<feature type="coiled-coil region" evidence="13">
    <location>
        <begin position="1278"/>
        <end position="1326"/>
    </location>
</feature>
<feature type="region of interest" description="Disordered" evidence="14">
    <location>
        <begin position="488"/>
        <end position="544"/>
    </location>
</feature>
<feature type="region of interest" description="Disordered" evidence="14">
    <location>
        <begin position="1"/>
        <end position="78"/>
    </location>
</feature>
<feature type="compositionally biased region" description="Low complexity" evidence="14">
    <location>
        <begin position="561"/>
        <end position="574"/>
    </location>
</feature>
<feature type="compositionally biased region" description="Basic and acidic residues" evidence="14">
    <location>
        <begin position="896"/>
        <end position="916"/>
    </location>
</feature>
<dbReference type="GO" id="GO:0005634">
    <property type="term" value="C:nucleus"/>
    <property type="evidence" value="ECO:0007669"/>
    <property type="project" value="UniProtKB-SubCell"/>
</dbReference>
<evidence type="ECO:0000256" key="7">
    <source>
        <dbReference type="ARBA" id="ARBA00023054"/>
    </source>
</evidence>
<feature type="compositionally biased region" description="Basic and acidic residues" evidence="14">
    <location>
        <begin position="300"/>
        <end position="317"/>
    </location>
</feature>
<dbReference type="InterPro" id="IPR018501">
    <property type="entry name" value="DDT_dom"/>
</dbReference>
<feature type="compositionally biased region" description="Polar residues" evidence="14">
    <location>
        <begin position="132"/>
        <end position="144"/>
    </location>
</feature>
<dbReference type="Pfam" id="PF02791">
    <property type="entry name" value="DDT"/>
    <property type="match status" value="1"/>
</dbReference>
<dbReference type="InterPro" id="IPR037374">
    <property type="entry name" value="BAZ2A/B_Bromo"/>
</dbReference>
<dbReference type="GO" id="GO:0003677">
    <property type="term" value="F:DNA binding"/>
    <property type="evidence" value="ECO:0007669"/>
    <property type="project" value="InterPro"/>
</dbReference>
<comment type="similarity">
    <text evidence="2">Belongs to the WAL family.</text>
</comment>
<evidence type="ECO:0000313" key="19">
    <source>
        <dbReference type="EMBL" id="KAI7793877.1"/>
    </source>
</evidence>
<feature type="compositionally biased region" description="Low complexity" evidence="14">
    <location>
        <begin position="266"/>
        <end position="282"/>
    </location>
</feature>
<feature type="compositionally biased region" description="Basic residues" evidence="14">
    <location>
        <begin position="202"/>
        <end position="212"/>
    </location>
</feature>
<dbReference type="EMBL" id="JAFHDT010000021">
    <property type="protein sequence ID" value="KAI7793877.1"/>
    <property type="molecule type" value="Genomic_DNA"/>
</dbReference>
<keyword evidence="8 11" id="KW-0103">Bromodomain</keyword>
<keyword evidence="7 13" id="KW-0175">Coiled coil</keyword>
<dbReference type="FunFam" id="3.30.40.10:FF:000199">
    <property type="entry name" value="Bromodomain adjacent to zinc finger domain 2B"/>
    <property type="match status" value="1"/>
</dbReference>
<evidence type="ECO:0000256" key="14">
    <source>
        <dbReference type="SAM" id="MobiDB-lite"/>
    </source>
</evidence>
<dbReference type="SMART" id="SM00391">
    <property type="entry name" value="MBD"/>
    <property type="match status" value="1"/>
</dbReference>
<feature type="compositionally biased region" description="Basic residues" evidence="14">
    <location>
        <begin position="1886"/>
        <end position="1911"/>
    </location>
</feature>
<dbReference type="InterPro" id="IPR001487">
    <property type="entry name" value="Bromodomain"/>
</dbReference>
<dbReference type="InterPro" id="IPR001739">
    <property type="entry name" value="Methyl_CpG_DNA-bd"/>
</dbReference>
<feature type="compositionally biased region" description="Low complexity" evidence="14">
    <location>
        <begin position="338"/>
        <end position="347"/>
    </location>
</feature>
<dbReference type="Pfam" id="PF15613">
    <property type="entry name" value="WSD"/>
    <property type="match status" value="1"/>
</dbReference>
<organism evidence="19 20">
    <name type="scientific">Triplophysa rosa</name>
    <name type="common">Cave loach</name>
    <dbReference type="NCBI Taxonomy" id="992332"/>
    <lineage>
        <taxon>Eukaryota</taxon>
        <taxon>Metazoa</taxon>
        <taxon>Chordata</taxon>
        <taxon>Craniata</taxon>
        <taxon>Vertebrata</taxon>
        <taxon>Euteleostomi</taxon>
        <taxon>Actinopterygii</taxon>
        <taxon>Neopterygii</taxon>
        <taxon>Teleostei</taxon>
        <taxon>Ostariophysi</taxon>
        <taxon>Cypriniformes</taxon>
        <taxon>Nemacheilidae</taxon>
        <taxon>Triplophysa</taxon>
    </lineage>
</organism>
<feature type="domain" description="DDT" evidence="17">
    <location>
        <begin position="1360"/>
        <end position="1425"/>
    </location>
</feature>
<feature type="region of interest" description="Disordered" evidence="14">
    <location>
        <begin position="1825"/>
        <end position="1915"/>
    </location>
</feature>
<dbReference type="SMART" id="SM00571">
    <property type="entry name" value="DDT"/>
    <property type="match status" value="1"/>
</dbReference>
<feature type="domain" description="PHD-type" evidence="16">
    <location>
        <begin position="2203"/>
        <end position="2253"/>
    </location>
</feature>
<feature type="compositionally biased region" description="Basic residues" evidence="14">
    <location>
        <begin position="1197"/>
        <end position="1209"/>
    </location>
</feature>
<accession>A0A9W7WAP2</accession>
<evidence type="ECO:0000256" key="4">
    <source>
        <dbReference type="ARBA" id="ARBA00022771"/>
    </source>
</evidence>
<feature type="compositionally biased region" description="Basic residues" evidence="14">
    <location>
        <begin position="2262"/>
        <end position="2274"/>
    </location>
</feature>
<feature type="compositionally biased region" description="Low complexity" evidence="14">
    <location>
        <begin position="116"/>
        <end position="129"/>
    </location>
</feature>
<protein>
    <submittedName>
        <fullName evidence="19">Bromodomain adjacent to zinc finger domain protein 2A</fullName>
    </submittedName>
</protein>
<dbReference type="OrthoDB" id="21449at2759"/>
<evidence type="ECO:0000256" key="6">
    <source>
        <dbReference type="ARBA" id="ARBA00023015"/>
    </source>
</evidence>
<comment type="subcellular location">
    <subcellularLocation>
        <location evidence="1">Nucleus</location>
    </subcellularLocation>
</comment>
<dbReference type="InterPro" id="IPR028941">
    <property type="entry name" value="WHIM2_dom"/>
</dbReference>
<feature type="region of interest" description="Disordered" evidence="14">
    <location>
        <begin position="2254"/>
        <end position="2315"/>
    </location>
</feature>
<evidence type="ECO:0000313" key="20">
    <source>
        <dbReference type="Proteomes" id="UP001059041"/>
    </source>
</evidence>
<feature type="compositionally biased region" description="Polar residues" evidence="14">
    <location>
        <begin position="1693"/>
        <end position="1708"/>
    </location>
</feature>
<evidence type="ECO:0000256" key="13">
    <source>
        <dbReference type="SAM" id="Coils"/>
    </source>
</evidence>
<evidence type="ECO:0000259" key="18">
    <source>
        <dbReference type="PROSITE" id="PS50982"/>
    </source>
</evidence>
<feature type="compositionally biased region" description="Basic and acidic residues" evidence="14">
    <location>
        <begin position="981"/>
        <end position="1004"/>
    </location>
</feature>
<feature type="compositionally biased region" description="Low complexity" evidence="14">
    <location>
        <begin position="236"/>
        <end position="256"/>
    </location>
</feature>
<dbReference type="PROSITE" id="PS50982">
    <property type="entry name" value="MBD"/>
    <property type="match status" value="1"/>
</dbReference>
<feature type="compositionally biased region" description="Low complexity" evidence="14">
    <location>
        <begin position="394"/>
        <end position="405"/>
    </location>
</feature>
<feature type="region of interest" description="Disordered" evidence="14">
    <location>
        <begin position="1190"/>
        <end position="1259"/>
    </location>
</feature>
<feature type="compositionally biased region" description="Polar residues" evidence="14">
    <location>
        <begin position="1831"/>
        <end position="1845"/>
    </location>
</feature>
<dbReference type="InterPro" id="IPR018359">
    <property type="entry name" value="Bromodomain_CS"/>
</dbReference>
<dbReference type="Pfam" id="PF00628">
    <property type="entry name" value="PHD"/>
    <property type="match status" value="1"/>
</dbReference>
<dbReference type="SMART" id="SM00249">
    <property type="entry name" value="PHD"/>
    <property type="match status" value="1"/>
</dbReference>
<dbReference type="Gene3D" id="3.30.890.10">
    <property type="entry name" value="Methyl-cpg-binding Protein 2, Chain A"/>
    <property type="match status" value="1"/>
</dbReference>
<feature type="compositionally biased region" description="Low complexity" evidence="14">
    <location>
        <begin position="213"/>
        <end position="224"/>
    </location>
</feature>
<dbReference type="SUPFAM" id="SSF57903">
    <property type="entry name" value="FYVE/PHD zinc finger"/>
    <property type="match status" value="1"/>
</dbReference>
<dbReference type="InterPro" id="IPR017956">
    <property type="entry name" value="AT_hook_DNA-bd_motif"/>
</dbReference>
<keyword evidence="9" id="KW-0804">Transcription</keyword>
<feature type="region of interest" description="Disordered" evidence="14">
    <location>
        <begin position="175"/>
        <end position="474"/>
    </location>
</feature>
<dbReference type="SUPFAM" id="SSF54171">
    <property type="entry name" value="DNA-binding domain"/>
    <property type="match status" value="1"/>
</dbReference>
<dbReference type="PROSITE" id="PS50014">
    <property type="entry name" value="BROMODOMAIN_2"/>
    <property type="match status" value="1"/>
</dbReference>
<dbReference type="SMART" id="SM00384">
    <property type="entry name" value="AT_hook"/>
    <property type="match status" value="4"/>
</dbReference>
<feature type="compositionally biased region" description="Low complexity" evidence="14">
    <location>
        <begin position="185"/>
        <end position="201"/>
    </location>
</feature>
<dbReference type="CDD" id="cd05503">
    <property type="entry name" value="Bromo_BAZ2A_B_like"/>
    <property type="match status" value="1"/>
</dbReference>
<dbReference type="Pfam" id="PF01429">
    <property type="entry name" value="MBD"/>
    <property type="match status" value="1"/>
</dbReference>
<dbReference type="CDD" id="cd15629">
    <property type="entry name" value="PHD_BAZ2A"/>
    <property type="match status" value="1"/>
</dbReference>
<dbReference type="InterPro" id="IPR001965">
    <property type="entry name" value="Znf_PHD"/>
</dbReference>
<feature type="domain" description="MBD" evidence="18">
    <location>
        <begin position="1024"/>
        <end position="1097"/>
    </location>
</feature>
<evidence type="ECO:0000256" key="2">
    <source>
        <dbReference type="ARBA" id="ARBA00007444"/>
    </source>
</evidence>
<evidence type="ECO:0000256" key="11">
    <source>
        <dbReference type="PROSITE-ProRule" id="PRU00035"/>
    </source>
</evidence>
<dbReference type="Gene3D" id="3.30.40.10">
    <property type="entry name" value="Zinc/RING finger domain, C3HC4 (zinc finger)"/>
    <property type="match status" value="1"/>
</dbReference>
<proteinExistence type="inferred from homology"/>
<feature type="region of interest" description="Disordered" evidence="14">
    <location>
        <begin position="2043"/>
        <end position="2073"/>
    </location>
</feature>
<keyword evidence="20" id="KW-1185">Reference proteome</keyword>
<evidence type="ECO:0000256" key="5">
    <source>
        <dbReference type="ARBA" id="ARBA00022833"/>
    </source>
</evidence>
<dbReference type="InterPro" id="IPR019787">
    <property type="entry name" value="Znf_PHD-finger"/>
</dbReference>
<dbReference type="SUPFAM" id="SSF47370">
    <property type="entry name" value="Bromodomain"/>
    <property type="match status" value="1"/>
</dbReference>
<feature type="region of interest" description="Disordered" evidence="14">
    <location>
        <begin position="561"/>
        <end position="592"/>
    </location>
</feature>
<dbReference type="PRINTS" id="PR00503">
    <property type="entry name" value="BROMODOMAIN"/>
</dbReference>